<dbReference type="GeneID" id="14016352"/>
<dbReference type="RefSeq" id="YP_007010085.1">
    <property type="nucleotide sequence ID" value="NC_019538.1"/>
</dbReference>
<keyword evidence="2" id="KW-1185">Reference proteome</keyword>
<accession>I6X7R7</accession>
<evidence type="ECO:0000313" key="1">
    <source>
        <dbReference type="EMBL" id="AFN39467.1"/>
    </source>
</evidence>
<name>I6X7R7_9CAUD</name>
<dbReference type="KEGG" id="vg:14016352"/>
<organism evidence="1 2">
    <name type="scientific">Aeromonas phage CC2</name>
    <dbReference type="NCBI Taxonomy" id="1204516"/>
    <lineage>
        <taxon>Viruses</taxon>
        <taxon>Duplodnaviria</taxon>
        <taxon>Heunggongvirae</taxon>
        <taxon>Uroviricota</taxon>
        <taxon>Caudoviricetes</taxon>
        <taxon>Pantevenvirales</taxon>
        <taxon>Straboviridae</taxon>
        <taxon>Emmerichvirinae</taxon>
        <taxon>Ceceduovirus</taxon>
        <taxon>Ceceduovirus cc2</taxon>
    </lineage>
</organism>
<dbReference type="Pfam" id="PF10465">
    <property type="entry name" value="Inhibitor_I24"/>
    <property type="match status" value="1"/>
</dbReference>
<dbReference type="Proteomes" id="UP000009016">
    <property type="component" value="Segment"/>
</dbReference>
<dbReference type="EMBL" id="JX123262">
    <property type="protein sequence ID" value="AFN39467.1"/>
    <property type="molecule type" value="Genomic_DNA"/>
</dbReference>
<proteinExistence type="predicted"/>
<protein>
    <submittedName>
        <fullName evidence="1">Uncharacterized protein</fullName>
    </submittedName>
</protein>
<gene>
    <name evidence="1" type="ORF">CC2_059</name>
</gene>
<dbReference type="InterPro" id="IPR019506">
    <property type="entry name" value="Pept-inhibitor_PinA"/>
</dbReference>
<dbReference type="OrthoDB" id="10622at10239"/>
<evidence type="ECO:0000313" key="2">
    <source>
        <dbReference type="Proteomes" id="UP000009016"/>
    </source>
</evidence>
<reference evidence="1 2" key="1">
    <citation type="journal article" date="2012" name="J. Virol.">
        <title>Complete Genome Sequence of Aeromonas hydrophila Phage CC2.</title>
        <authorList>
            <person name="Shen C.J."/>
            <person name="Liu Y.J."/>
            <person name="Lu C.P."/>
        </authorList>
    </citation>
    <scope>NUCLEOTIDE SEQUENCE [LARGE SCALE GENOMIC DNA]</scope>
</reference>
<sequence>MKDKCYTIKKDSVWDCFHNFFPEMVIGASFVVNETKYNGMMVGATTVTMDSGTVYNIEVASPMLWCFYTNGMVNEFLVPDKDRNKLIRWERREKEILYMLEHHRKNKPGV</sequence>